<dbReference type="PROSITE" id="PS00616">
    <property type="entry name" value="HIS_ACID_PHOSPHAT_1"/>
    <property type="match status" value="1"/>
</dbReference>
<evidence type="ECO:0000256" key="3">
    <source>
        <dbReference type="PIRSR" id="PIRSR000894-1"/>
    </source>
</evidence>
<dbReference type="Gene3D" id="3.40.50.1240">
    <property type="entry name" value="Phosphoglycerate mutase-like"/>
    <property type="match status" value="1"/>
</dbReference>
<evidence type="ECO:0000313" key="9">
    <source>
        <dbReference type="Proteomes" id="UP000429607"/>
    </source>
</evidence>
<dbReference type="PANTHER" id="PTHR20963:SF18">
    <property type="entry name" value="ACID PHOSPHATASE PHO11-RELATED"/>
    <property type="match status" value="1"/>
</dbReference>
<dbReference type="InterPro" id="IPR016274">
    <property type="entry name" value="Histidine_acid_Pase_euk"/>
</dbReference>
<dbReference type="GO" id="GO:0003993">
    <property type="term" value="F:acid phosphatase activity"/>
    <property type="evidence" value="ECO:0007669"/>
    <property type="project" value="TreeGrafter"/>
</dbReference>
<dbReference type="InterPro" id="IPR000560">
    <property type="entry name" value="His_Pase_clade-2"/>
</dbReference>
<dbReference type="InterPro" id="IPR033379">
    <property type="entry name" value="Acid_Pase_AS"/>
</dbReference>
<dbReference type="Proteomes" id="UP000429607">
    <property type="component" value="Unassembled WGS sequence"/>
</dbReference>
<evidence type="ECO:0000256" key="1">
    <source>
        <dbReference type="ARBA" id="ARBA00022801"/>
    </source>
</evidence>
<dbReference type="OrthoDB" id="6509975at2759"/>
<feature type="disulfide bond" evidence="4">
    <location>
        <begin position="402"/>
        <end position="410"/>
    </location>
</feature>
<protein>
    <recommendedName>
        <fullName evidence="12">Acid phosphatase</fullName>
    </recommendedName>
</protein>
<evidence type="ECO:0000313" key="8">
    <source>
        <dbReference type="EMBL" id="KAE9338687.1"/>
    </source>
</evidence>
<proteinExistence type="predicted"/>
<feature type="disulfide bond" evidence="4">
    <location>
        <begin position="256"/>
        <end position="271"/>
    </location>
</feature>
<keyword evidence="10" id="KW-1185">Reference proteome</keyword>
<evidence type="ECO:0000256" key="2">
    <source>
        <dbReference type="ARBA" id="ARBA00023180"/>
    </source>
</evidence>
<dbReference type="Pfam" id="PF00328">
    <property type="entry name" value="His_Phos_2"/>
    <property type="match status" value="1"/>
</dbReference>
<dbReference type="EMBL" id="QXFT01000653">
    <property type="protein sequence ID" value="KAE9338687.1"/>
    <property type="molecule type" value="Genomic_DNA"/>
</dbReference>
<evidence type="ECO:0008006" key="12">
    <source>
        <dbReference type="Google" id="ProtNLM"/>
    </source>
</evidence>
<dbReference type="Proteomes" id="UP000435112">
    <property type="component" value="Unassembled WGS sequence"/>
</dbReference>
<evidence type="ECO:0000313" key="11">
    <source>
        <dbReference type="Proteomes" id="UP000435112"/>
    </source>
</evidence>
<feature type="signal peptide" evidence="5">
    <location>
        <begin position="1"/>
        <end position="23"/>
    </location>
</feature>
<dbReference type="SUPFAM" id="SSF53254">
    <property type="entry name" value="Phosphoglycerate mutase-like"/>
    <property type="match status" value="1"/>
</dbReference>
<keyword evidence="4" id="KW-1015">Disulfide bond</keyword>
<dbReference type="InterPro" id="IPR029033">
    <property type="entry name" value="His_PPase_superfam"/>
</dbReference>
<evidence type="ECO:0000313" key="10">
    <source>
        <dbReference type="Proteomes" id="UP000434957"/>
    </source>
</evidence>
<reference evidence="8 10" key="1">
    <citation type="submission" date="2018-08" db="EMBL/GenBank/DDBJ databases">
        <title>Genomic investigation of the strawberry pathogen Phytophthora fragariae indicates pathogenicity is determined by transcriptional variation in three key races.</title>
        <authorList>
            <person name="Adams T.M."/>
            <person name="Armitage A.D."/>
            <person name="Sobczyk M.K."/>
            <person name="Bates H.J."/>
            <person name="Dunwell J.M."/>
            <person name="Nellist C.F."/>
            <person name="Harrison R.J."/>
        </authorList>
    </citation>
    <scope>NUCLEOTIDE SEQUENCE [LARGE SCALE GENOMIC DNA]</scope>
    <source>
        <strain evidence="7 9">SCRP249</strain>
        <strain evidence="6 11">SCRP324</strain>
        <strain evidence="8 10">SCRP333</strain>
    </source>
</reference>
<dbReference type="AlphaFoldDB" id="A0A6A4F365"/>
<keyword evidence="1" id="KW-0378">Hydrolase</keyword>
<keyword evidence="2" id="KW-0325">Glycoprotein</keyword>
<evidence type="ECO:0000256" key="4">
    <source>
        <dbReference type="PIRSR" id="PIRSR000894-2"/>
    </source>
</evidence>
<sequence>MKTVSCLLTASALAVLSTQGARAYSEGFDLTDHTSQLNFYHQAATDLSAEQIALNDNCVVDQVHMLMRHGTRYPSAGSYSAIKSFAETVTKYLSWTNMSDSMADELTFLKTWNLTQLIPNPDVEVDNMTALGLQEAFDVGSTFRSKYASLYASKETVWTNAKERVVRTARSFMKGFHGEDWDTDLLVQVSNTDKMLGANTLTPIDTCPNFDGDESSAQTAFAEATGWQDALVERLETLWPGFGFSAGVALTVMDLCMYQRNYLGKDHLEYCRIFTDDEWRHYAYHKDLGYYYGSGYGAALAPTVGYPYAEAVTRLLNDTETTSCQKIFVAFSQDTQLNAMYSGFGLNYDESFPTNAINATRNFRSSRVVTMGARLVTERITCGGESYVRFNINEQVVPLPGCQSGPGLTCPIAEYVKYMEARKAEVGDFVTKCNSTSGFSELTLFQNPVVNQCTVPSG</sequence>
<dbReference type="Proteomes" id="UP000434957">
    <property type="component" value="Unassembled WGS sequence"/>
</dbReference>
<gene>
    <name evidence="7" type="ORF">PR001_g11076</name>
    <name evidence="6" type="ORF">PR002_g11873</name>
    <name evidence="8" type="ORF">PR003_g11376</name>
</gene>
<feature type="chain" id="PRO_5036167611" description="Acid phosphatase" evidence="5">
    <location>
        <begin position="24"/>
        <end position="458"/>
    </location>
</feature>
<dbReference type="CDD" id="cd07061">
    <property type="entry name" value="HP_HAP_like"/>
    <property type="match status" value="1"/>
</dbReference>
<accession>A0A6A4F365</accession>
<dbReference type="EMBL" id="QXFU01000726">
    <property type="protein sequence ID" value="KAE9022837.1"/>
    <property type="molecule type" value="Genomic_DNA"/>
</dbReference>
<dbReference type="PIRSF" id="PIRSF000894">
    <property type="entry name" value="Acid_phosphatase"/>
    <property type="match status" value="1"/>
</dbReference>
<evidence type="ECO:0000256" key="5">
    <source>
        <dbReference type="SAM" id="SignalP"/>
    </source>
</evidence>
<feature type="disulfide bond" evidence="4">
    <location>
        <begin position="58"/>
        <end position="382"/>
    </location>
</feature>
<keyword evidence="5" id="KW-0732">Signal</keyword>
<feature type="active site" description="Nucleophile" evidence="3">
    <location>
        <position position="69"/>
    </location>
</feature>
<dbReference type="EMBL" id="QXFV01000672">
    <property type="protein sequence ID" value="KAE9031153.1"/>
    <property type="molecule type" value="Genomic_DNA"/>
</dbReference>
<feature type="disulfide bond" evidence="4">
    <location>
        <begin position="207"/>
        <end position="433"/>
    </location>
</feature>
<evidence type="ECO:0000313" key="7">
    <source>
        <dbReference type="EMBL" id="KAE9031153.1"/>
    </source>
</evidence>
<evidence type="ECO:0000313" key="6">
    <source>
        <dbReference type="EMBL" id="KAE9022837.1"/>
    </source>
</evidence>
<name>A0A6A4F365_9STRA</name>
<feature type="active site" description="Proton donor" evidence="3">
    <location>
        <position position="334"/>
    </location>
</feature>
<comment type="caution">
    <text evidence="8">The sequence shown here is derived from an EMBL/GenBank/DDBJ whole genome shotgun (WGS) entry which is preliminary data.</text>
</comment>
<organism evidence="8 10">
    <name type="scientific">Phytophthora rubi</name>
    <dbReference type="NCBI Taxonomy" id="129364"/>
    <lineage>
        <taxon>Eukaryota</taxon>
        <taxon>Sar</taxon>
        <taxon>Stramenopiles</taxon>
        <taxon>Oomycota</taxon>
        <taxon>Peronosporomycetes</taxon>
        <taxon>Peronosporales</taxon>
        <taxon>Peronosporaceae</taxon>
        <taxon>Phytophthora</taxon>
    </lineage>
</organism>
<dbReference type="PANTHER" id="PTHR20963">
    <property type="entry name" value="MULTIPLE INOSITOL POLYPHOSPHATE PHOSPHATASE-RELATED"/>
    <property type="match status" value="1"/>
</dbReference>